<dbReference type="GO" id="GO:0004222">
    <property type="term" value="F:metalloendopeptidase activity"/>
    <property type="evidence" value="ECO:0007669"/>
    <property type="project" value="InterPro"/>
</dbReference>
<dbReference type="InterPro" id="IPR050626">
    <property type="entry name" value="Peptidase_M16"/>
</dbReference>
<dbReference type="Pfam" id="PF05193">
    <property type="entry name" value="Peptidase_M16_C"/>
    <property type="match status" value="1"/>
</dbReference>
<feature type="domain" description="Peptidase M16 C-terminal" evidence="10">
    <location>
        <begin position="251"/>
        <end position="421"/>
    </location>
</feature>
<keyword evidence="5" id="KW-0378">Hydrolase</keyword>
<keyword evidence="6" id="KW-0862">Zinc</keyword>
<keyword evidence="12" id="KW-1185">Reference proteome</keyword>
<evidence type="ECO:0000256" key="1">
    <source>
        <dbReference type="ARBA" id="ARBA00001947"/>
    </source>
</evidence>
<dbReference type="OrthoDB" id="9811314at2"/>
<dbReference type="InterPro" id="IPR011249">
    <property type="entry name" value="Metalloenz_LuxS/M16"/>
</dbReference>
<dbReference type="GO" id="GO:0006508">
    <property type="term" value="P:proteolysis"/>
    <property type="evidence" value="ECO:0007669"/>
    <property type="project" value="UniProtKB-KW"/>
</dbReference>
<comment type="cofactor">
    <cofactor evidence="1">
        <name>Zn(2+)</name>
        <dbReference type="ChEBI" id="CHEBI:29105"/>
    </cofactor>
</comment>
<dbReference type="Gene3D" id="3.30.830.10">
    <property type="entry name" value="Metalloenzyme, LuxS/M16 peptidase-like"/>
    <property type="match status" value="3"/>
</dbReference>
<dbReference type="AlphaFoldDB" id="A0A4R9JR94"/>
<evidence type="ECO:0000256" key="2">
    <source>
        <dbReference type="ARBA" id="ARBA00007261"/>
    </source>
</evidence>
<evidence type="ECO:0000256" key="6">
    <source>
        <dbReference type="ARBA" id="ARBA00022833"/>
    </source>
</evidence>
<dbReference type="PANTHER" id="PTHR43690:SF17">
    <property type="entry name" value="PROTEIN YHJJ"/>
    <property type="match status" value="1"/>
</dbReference>
<evidence type="ECO:0000259" key="10">
    <source>
        <dbReference type="Pfam" id="PF05193"/>
    </source>
</evidence>
<dbReference type="InterPro" id="IPR011765">
    <property type="entry name" value="Pept_M16_N"/>
</dbReference>
<dbReference type="Proteomes" id="UP000297609">
    <property type="component" value="Unassembled WGS sequence"/>
</dbReference>
<feature type="domain" description="Peptidase M16 N-terminal" evidence="9">
    <location>
        <begin position="46"/>
        <end position="92"/>
    </location>
</feature>
<dbReference type="PANTHER" id="PTHR43690">
    <property type="entry name" value="NARDILYSIN"/>
    <property type="match status" value="1"/>
</dbReference>
<dbReference type="SUPFAM" id="SSF63411">
    <property type="entry name" value="LuxS/MPP-like metallohydrolase"/>
    <property type="match status" value="4"/>
</dbReference>
<evidence type="ECO:0000313" key="11">
    <source>
        <dbReference type="EMBL" id="TGL54054.1"/>
    </source>
</evidence>
<evidence type="ECO:0000313" key="12">
    <source>
        <dbReference type="Proteomes" id="UP000297609"/>
    </source>
</evidence>
<keyword evidence="3" id="KW-0645">Protease</keyword>
<evidence type="ECO:0000259" key="9">
    <source>
        <dbReference type="Pfam" id="PF00675"/>
    </source>
</evidence>
<organism evidence="11 12">
    <name type="scientific">Leptospira kemamanensis</name>
    <dbReference type="NCBI Taxonomy" id="2484942"/>
    <lineage>
        <taxon>Bacteria</taxon>
        <taxon>Pseudomonadati</taxon>
        <taxon>Spirochaetota</taxon>
        <taxon>Spirochaetia</taxon>
        <taxon>Leptospirales</taxon>
        <taxon>Leptospiraceae</taxon>
        <taxon>Leptospira</taxon>
    </lineage>
</organism>
<dbReference type="PROSITE" id="PS00143">
    <property type="entry name" value="INSULINASE"/>
    <property type="match status" value="1"/>
</dbReference>
<comment type="caution">
    <text evidence="11">The sequence shown here is derived from an EMBL/GenBank/DDBJ whole genome shotgun (WGS) entry which is preliminary data.</text>
</comment>
<evidence type="ECO:0000256" key="8">
    <source>
        <dbReference type="RuleBase" id="RU004447"/>
    </source>
</evidence>
<keyword evidence="4" id="KW-0479">Metal-binding</keyword>
<dbReference type="InterPro" id="IPR001431">
    <property type="entry name" value="Pept_M16_Zn_BS"/>
</dbReference>
<evidence type="ECO:0000256" key="4">
    <source>
        <dbReference type="ARBA" id="ARBA00022723"/>
    </source>
</evidence>
<reference evidence="11" key="1">
    <citation type="journal article" date="2019" name="PLoS Negl. Trop. Dis.">
        <title>Revisiting the worldwide diversity of Leptospira species in the environment.</title>
        <authorList>
            <person name="Vincent A.T."/>
            <person name="Schiettekatte O."/>
            <person name="Bourhy P."/>
            <person name="Veyrier F.J."/>
            <person name="Picardeau M."/>
        </authorList>
    </citation>
    <scope>NUCLEOTIDE SEQUENCE [LARGE SCALE GENOMIC DNA]</scope>
    <source>
        <strain evidence="11">201702454</strain>
    </source>
</reference>
<sequence>MVSSSRQFQIFLLCLSVLQLHCNTFLALFSEPFPVLEYHLENGLSVYLSQNPKESTIKTSILVNVGSADDPEDATGLAHYLEHLMFKGTKNIGTIDYANEKPFLDQIETLYETYRQTKGEGKRKTIYEKIDQLSLEASRFVIPNEFSRIQGKMGITESNAFTSHDRTYYVATVPSNQIKNYIQLEWERFREPIFRTFHTELESVFEERNLRVTDFRSNLFKQYYQIMFPNHPYGTKTPIGTDEDLKNPSIKKIHEFFQKHYVPNQIAICMSGNLNPDEVIEEIKRTFGTMPKKEQKTNFEIPKHIPLEMTKEILVPSKKKIYLFGIKLPKTSPKTVAELNVFSLLLSNRYNGLLDESLYYSQKASSVSTSITEWKDYLLLNIWIEPTKTTSLSETKSEILSAIQKIGNKEFTDELLQSIQKNEKINTIKYKDDNDFRLNEISEMFLANWDFKKLQEKFQFINQISKEDLSEFVKTYVKGNLVSFATKQGNANYTFITKPIISKLEFSKEEESKFKKEFSTEPSELLTPTFADFDQLQSKQYTNGNQFIYQKNKENSLFKFKMIIENGAWISPYLDISIDYWKHLGTDLYTANALSTKFYLLGSSLSIQTNGEALEISMEGEDEQFIASFRLLEHSIKSVNSSKEVWENLVNDYLLRLENKKEDELSLDLALHQYALFGKNSLRFYYANPTDIKTFKSSQAIDLLGDLLKYKSKITYYGNIDFKTLETNVFNEYLNRTNPIDTNSFSKKKYRPNHETNFFVLDRKRPHAELNFFATVDHKDHKIYPYVSIYNFLYDGLSSPFFMAMREQTGNAYAADVYLNYPEWKEDPILWMVNLSCQADKLKNCLSDAKSSLTSQNITESRFEEAKVSAINVTNTISKSNRYLIDEFIRSERLGIKEDLDFLIYDSIRETNWKDFIHFIKKINETGAFQISLIGDTKKVNRQTLKSLGKVEEVSAQSIIGN</sequence>
<name>A0A4R9JR94_9LEPT</name>
<gene>
    <name evidence="11" type="ORF">EHQ59_07625</name>
</gene>
<keyword evidence="7" id="KW-0482">Metalloprotease</keyword>
<protein>
    <submittedName>
        <fullName evidence="11">Insulinase family protein</fullName>
    </submittedName>
</protein>
<dbReference type="GO" id="GO:0046872">
    <property type="term" value="F:metal ion binding"/>
    <property type="evidence" value="ECO:0007669"/>
    <property type="project" value="UniProtKB-KW"/>
</dbReference>
<accession>A0A4R9JR94</accession>
<dbReference type="Pfam" id="PF00675">
    <property type="entry name" value="Peptidase_M16"/>
    <property type="match status" value="1"/>
</dbReference>
<evidence type="ECO:0000256" key="3">
    <source>
        <dbReference type="ARBA" id="ARBA00022670"/>
    </source>
</evidence>
<proteinExistence type="inferred from homology"/>
<dbReference type="InterPro" id="IPR007863">
    <property type="entry name" value="Peptidase_M16_C"/>
</dbReference>
<evidence type="ECO:0000256" key="7">
    <source>
        <dbReference type="ARBA" id="ARBA00023049"/>
    </source>
</evidence>
<comment type="similarity">
    <text evidence="2 8">Belongs to the peptidase M16 family.</text>
</comment>
<dbReference type="EMBL" id="RQGG01000019">
    <property type="protein sequence ID" value="TGL54054.1"/>
    <property type="molecule type" value="Genomic_DNA"/>
</dbReference>
<evidence type="ECO:0000256" key="5">
    <source>
        <dbReference type="ARBA" id="ARBA00022801"/>
    </source>
</evidence>